<dbReference type="PANTHER" id="PTHR36091:SF1">
    <property type="entry name" value="ALTERED INHERITANCE OF MITOCHONDRIA PROTEIN 9, MITOCHONDRIAL"/>
    <property type="match status" value="1"/>
</dbReference>
<reference evidence="1" key="1">
    <citation type="submission" date="2022-11" db="EMBL/GenBank/DDBJ databases">
        <authorList>
            <person name="Petersen C."/>
        </authorList>
    </citation>
    <scope>NUCLEOTIDE SEQUENCE</scope>
    <source>
        <strain evidence="1">IBT 30069</strain>
    </source>
</reference>
<keyword evidence="2" id="KW-1185">Reference proteome</keyword>
<gene>
    <name evidence="1" type="ORF">N7456_006850</name>
</gene>
<name>A0A9W9KCD0_9EURO</name>
<dbReference type="GO" id="GO:0005739">
    <property type="term" value="C:mitochondrion"/>
    <property type="evidence" value="ECO:0007669"/>
    <property type="project" value="TreeGrafter"/>
</dbReference>
<proteinExistence type="predicted"/>
<organism evidence="1 2">
    <name type="scientific">Penicillium angulare</name>
    <dbReference type="NCBI Taxonomy" id="116970"/>
    <lineage>
        <taxon>Eukaryota</taxon>
        <taxon>Fungi</taxon>
        <taxon>Dikarya</taxon>
        <taxon>Ascomycota</taxon>
        <taxon>Pezizomycotina</taxon>
        <taxon>Eurotiomycetes</taxon>
        <taxon>Eurotiomycetidae</taxon>
        <taxon>Eurotiales</taxon>
        <taxon>Aspergillaceae</taxon>
        <taxon>Penicillium</taxon>
    </lineage>
</organism>
<comment type="caution">
    <text evidence="1">The sequence shown here is derived from an EMBL/GenBank/DDBJ whole genome shotgun (WGS) entry which is preliminary data.</text>
</comment>
<evidence type="ECO:0000313" key="2">
    <source>
        <dbReference type="Proteomes" id="UP001149165"/>
    </source>
</evidence>
<reference evidence="1" key="2">
    <citation type="journal article" date="2023" name="IMA Fungus">
        <title>Comparative genomic study of the Penicillium genus elucidates a diverse pangenome and 15 lateral gene transfer events.</title>
        <authorList>
            <person name="Petersen C."/>
            <person name="Sorensen T."/>
            <person name="Nielsen M.R."/>
            <person name="Sondergaard T.E."/>
            <person name="Sorensen J.L."/>
            <person name="Fitzpatrick D.A."/>
            <person name="Frisvad J.C."/>
            <person name="Nielsen K.L."/>
        </authorList>
    </citation>
    <scope>NUCLEOTIDE SEQUENCE</scope>
    <source>
        <strain evidence="1">IBT 30069</strain>
    </source>
</reference>
<dbReference type="EMBL" id="JAPQKH010000004">
    <property type="protein sequence ID" value="KAJ5100798.1"/>
    <property type="molecule type" value="Genomic_DNA"/>
</dbReference>
<dbReference type="AlphaFoldDB" id="A0A9W9KCD0"/>
<evidence type="ECO:0008006" key="3">
    <source>
        <dbReference type="Google" id="ProtNLM"/>
    </source>
</evidence>
<dbReference type="OrthoDB" id="10003767at2759"/>
<accession>A0A9W9KCD0</accession>
<sequence>MDNGSEALAKLPNPNAGPAHLTVASEVATRELLRDLFDIPFLRVLAWSCDAANDLRTFIGQAEDIHAPFIEPDALKQFCIGPLTINELWRGTGKDMKLDRGPYLHLDNIFVDPKTCQITCILDWRSSCVAPLFYNSGVPRLCGNSWPVREGWVIPERPDNFESLSEDEQRRIDDDLESETLYRYYEAQVYKRASHHWTVLRQPKIPILRKPVCLVSGAWENHDLFFLREVLMTITNQWDEIFPSIPCPVSFSSEEIELQSKEEENIKGLGHMLLLFREQAILPVDGMVEPEDYDIALENSRRFKEIFIGLRKDDAEKKLFKNLWPYQESGSI</sequence>
<protein>
    <recommendedName>
        <fullName evidence="3">Aminoglycoside phosphotransferase domain-containing protein</fullName>
    </recommendedName>
</protein>
<evidence type="ECO:0000313" key="1">
    <source>
        <dbReference type="EMBL" id="KAJ5100798.1"/>
    </source>
</evidence>
<dbReference type="PANTHER" id="PTHR36091">
    <property type="entry name" value="ALTERED INHERITANCE OF MITOCHONDRIA PROTEIN 9, MITOCHONDRIAL"/>
    <property type="match status" value="1"/>
</dbReference>
<dbReference type="InterPro" id="IPR051035">
    <property type="entry name" value="Mito_inheritance_9"/>
</dbReference>
<dbReference type="Proteomes" id="UP001149165">
    <property type="component" value="Unassembled WGS sequence"/>
</dbReference>